<dbReference type="EMBL" id="CAJVQC010085417">
    <property type="protein sequence ID" value="CAG8821844.1"/>
    <property type="molecule type" value="Genomic_DNA"/>
</dbReference>
<evidence type="ECO:0000313" key="1">
    <source>
        <dbReference type="EMBL" id="CAG8821844.1"/>
    </source>
</evidence>
<evidence type="ECO:0000313" key="2">
    <source>
        <dbReference type="Proteomes" id="UP000789920"/>
    </source>
</evidence>
<keyword evidence="2" id="KW-1185">Reference proteome</keyword>
<feature type="non-terminal residue" evidence="1">
    <location>
        <position position="1"/>
    </location>
</feature>
<protein>
    <submittedName>
        <fullName evidence="1">26248_t:CDS:1</fullName>
    </submittedName>
</protein>
<name>A0ACA9S2J7_9GLOM</name>
<accession>A0ACA9S2J7</accession>
<organism evidence="1 2">
    <name type="scientific">Racocetra persica</name>
    <dbReference type="NCBI Taxonomy" id="160502"/>
    <lineage>
        <taxon>Eukaryota</taxon>
        <taxon>Fungi</taxon>
        <taxon>Fungi incertae sedis</taxon>
        <taxon>Mucoromycota</taxon>
        <taxon>Glomeromycotina</taxon>
        <taxon>Glomeromycetes</taxon>
        <taxon>Diversisporales</taxon>
        <taxon>Gigasporaceae</taxon>
        <taxon>Racocetra</taxon>
    </lineage>
</organism>
<reference evidence="1" key="1">
    <citation type="submission" date="2021-06" db="EMBL/GenBank/DDBJ databases">
        <authorList>
            <person name="Kallberg Y."/>
            <person name="Tangrot J."/>
            <person name="Rosling A."/>
        </authorList>
    </citation>
    <scope>NUCLEOTIDE SEQUENCE</scope>
    <source>
        <strain evidence="1">MA461A</strain>
    </source>
</reference>
<proteinExistence type="predicted"/>
<sequence>SDVFQNIEHNNGISVFILQGYSPILIHEDATKKLKTIKEFPDLNLRVPALIFHPIKHPPNAFLLF</sequence>
<gene>
    <name evidence="1" type="ORF">RPERSI_LOCUS25673</name>
</gene>
<dbReference type="Proteomes" id="UP000789920">
    <property type="component" value="Unassembled WGS sequence"/>
</dbReference>
<comment type="caution">
    <text evidence="1">The sequence shown here is derived from an EMBL/GenBank/DDBJ whole genome shotgun (WGS) entry which is preliminary data.</text>
</comment>